<sequence>MMFVIWNDYIGTGGSEIQPHVEEIGVEDSTVDELQHMLHQMQMGDETVGVLASMTIAPPSPDRANLFSLCFPNETNYGVVIEPADMIDGVVLHDEYHDEMDILGISQFLDVVQREPFSPLKLLEYLSSRLLMRIGLFLLMSFLLLLFLLLTYRDSFDHDSDPIDKRVSPATGNVETVDFSTDDQPIHK</sequence>
<evidence type="ECO:0000313" key="2">
    <source>
        <dbReference type="EMBL" id="RVX07664.1"/>
    </source>
</evidence>
<gene>
    <name evidence="2" type="ORF">CK203_021855</name>
</gene>
<name>A0A438JFE5_VITVI</name>
<accession>A0A438JFE5</accession>
<dbReference type="AlphaFoldDB" id="A0A438JFE5"/>
<comment type="caution">
    <text evidence="2">The sequence shown here is derived from an EMBL/GenBank/DDBJ whole genome shotgun (WGS) entry which is preliminary data.</text>
</comment>
<keyword evidence="1" id="KW-0472">Membrane</keyword>
<evidence type="ECO:0000256" key="1">
    <source>
        <dbReference type="SAM" id="Phobius"/>
    </source>
</evidence>
<keyword evidence="1" id="KW-1133">Transmembrane helix</keyword>
<keyword evidence="1" id="KW-0812">Transmembrane</keyword>
<dbReference type="EMBL" id="QGNW01000044">
    <property type="protein sequence ID" value="RVX07664.1"/>
    <property type="molecule type" value="Genomic_DNA"/>
</dbReference>
<proteinExistence type="predicted"/>
<feature type="transmembrane region" description="Helical" evidence="1">
    <location>
        <begin position="130"/>
        <end position="152"/>
    </location>
</feature>
<organism evidence="2 3">
    <name type="scientific">Vitis vinifera</name>
    <name type="common">Grape</name>
    <dbReference type="NCBI Taxonomy" id="29760"/>
    <lineage>
        <taxon>Eukaryota</taxon>
        <taxon>Viridiplantae</taxon>
        <taxon>Streptophyta</taxon>
        <taxon>Embryophyta</taxon>
        <taxon>Tracheophyta</taxon>
        <taxon>Spermatophyta</taxon>
        <taxon>Magnoliopsida</taxon>
        <taxon>eudicotyledons</taxon>
        <taxon>Gunneridae</taxon>
        <taxon>Pentapetalae</taxon>
        <taxon>rosids</taxon>
        <taxon>Vitales</taxon>
        <taxon>Vitaceae</taxon>
        <taxon>Viteae</taxon>
        <taxon>Vitis</taxon>
    </lineage>
</organism>
<dbReference type="Proteomes" id="UP000288805">
    <property type="component" value="Unassembled WGS sequence"/>
</dbReference>
<protein>
    <submittedName>
        <fullName evidence="2">Uncharacterized protein</fullName>
    </submittedName>
</protein>
<evidence type="ECO:0000313" key="3">
    <source>
        <dbReference type="Proteomes" id="UP000288805"/>
    </source>
</evidence>
<reference evidence="2 3" key="1">
    <citation type="journal article" date="2018" name="PLoS Genet.">
        <title>Population sequencing reveals clonal diversity and ancestral inbreeding in the grapevine cultivar Chardonnay.</title>
        <authorList>
            <person name="Roach M.J."/>
            <person name="Johnson D.L."/>
            <person name="Bohlmann J."/>
            <person name="van Vuuren H.J."/>
            <person name="Jones S.J."/>
            <person name="Pretorius I.S."/>
            <person name="Schmidt S.A."/>
            <person name="Borneman A.R."/>
        </authorList>
    </citation>
    <scope>NUCLEOTIDE SEQUENCE [LARGE SCALE GENOMIC DNA]</scope>
    <source>
        <strain evidence="3">cv. Chardonnay</strain>
        <tissue evidence="2">Leaf</tissue>
    </source>
</reference>